<dbReference type="EC" id="2.1.1.107" evidence="2"/>
<keyword evidence="9" id="KW-0627">Porphyrin biosynthesis</keyword>
<evidence type="ECO:0000256" key="2">
    <source>
        <dbReference type="ARBA" id="ARBA00012162"/>
    </source>
</evidence>
<accession>A0A1Y6MQX6</accession>
<dbReference type="GO" id="GO:0016491">
    <property type="term" value="F:oxidoreductase activity"/>
    <property type="evidence" value="ECO:0007669"/>
    <property type="project" value="UniProtKB-KW"/>
</dbReference>
<evidence type="ECO:0000313" key="15">
    <source>
        <dbReference type="EMBL" id="SMY38966.1"/>
    </source>
</evidence>
<dbReference type="GO" id="GO:0019354">
    <property type="term" value="P:siroheme biosynthetic process"/>
    <property type="evidence" value="ECO:0007669"/>
    <property type="project" value="UniProtKB-UniPathway"/>
</dbReference>
<gene>
    <name evidence="15" type="primary">cysG_4</name>
    <name evidence="15" type="ORF">PMAL9190_03795</name>
</gene>
<dbReference type="NCBIfam" id="NF004790">
    <property type="entry name" value="PRK06136.1"/>
    <property type="match status" value="1"/>
</dbReference>
<comment type="pathway">
    <text evidence="11">Porphyrin-containing compound metabolism; siroheme biosynthesis; precorrin-2 from uroporphyrinogen III: step 1/1.</text>
</comment>
<dbReference type="CDD" id="cd11642">
    <property type="entry name" value="SUMT"/>
    <property type="match status" value="1"/>
</dbReference>
<evidence type="ECO:0000313" key="16">
    <source>
        <dbReference type="Proteomes" id="UP000195963"/>
    </source>
</evidence>
<name>A0A1Y6MQX6_9GAMM</name>
<feature type="domain" description="Tetrapyrrole methylase" evidence="14">
    <location>
        <begin position="23"/>
        <end position="233"/>
    </location>
</feature>
<evidence type="ECO:0000256" key="6">
    <source>
        <dbReference type="ARBA" id="ARBA00022691"/>
    </source>
</evidence>
<dbReference type="Proteomes" id="UP000195963">
    <property type="component" value="Unassembled WGS sequence"/>
</dbReference>
<keyword evidence="7" id="KW-0560">Oxidoreductase</keyword>
<evidence type="ECO:0000256" key="7">
    <source>
        <dbReference type="ARBA" id="ARBA00023002"/>
    </source>
</evidence>
<comment type="similarity">
    <text evidence="1 13">Belongs to the precorrin methyltransferase family.</text>
</comment>
<dbReference type="NCBIfam" id="TIGR01469">
    <property type="entry name" value="cobA_cysG_Cterm"/>
    <property type="match status" value="1"/>
</dbReference>
<dbReference type="UniPathway" id="UPA00262">
    <property type="reaction ID" value="UER00211"/>
</dbReference>
<dbReference type="FunFam" id="3.40.1010.10:FF:000001">
    <property type="entry name" value="Siroheme synthase"/>
    <property type="match status" value="1"/>
</dbReference>
<dbReference type="GO" id="GO:0032259">
    <property type="term" value="P:methylation"/>
    <property type="evidence" value="ECO:0007669"/>
    <property type="project" value="UniProtKB-KW"/>
</dbReference>
<dbReference type="GO" id="GO:0016829">
    <property type="term" value="F:lyase activity"/>
    <property type="evidence" value="ECO:0007669"/>
    <property type="project" value="UniProtKB-KW"/>
</dbReference>
<dbReference type="Gene3D" id="3.30.950.10">
    <property type="entry name" value="Methyltransferase, Cobalt-precorrin-4 Transmethylase, Domain 2"/>
    <property type="match status" value="1"/>
</dbReference>
<evidence type="ECO:0000259" key="14">
    <source>
        <dbReference type="Pfam" id="PF00590"/>
    </source>
</evidence>
<evidence type="ECO:0000256" key="9">
    <source>
        <dbReference type="ARBA" id="ARBA00023244"/>
    </source>
</evidence>
<dbReference type="InterPro" id="IPR014776">
    <property type="entry name" value="4pyrrole_Mease_sub2"/>
</dbReference>
<dbReference type="GO" id="GO:0009236">
    <property type="term" value="P:cobalamin biosynthetic process"/>
    <property type="evidence" value="ECO:0007669"/>
    <property type="project" value="UniProtKB-KW"/>
</dbReference>
<dbReference type="InterPro" id="IPR014777">
    <property type="entry name" value="4pyrrole_Mease_sub1"/>
</dbReference>
<protein>
    <recommendedName>
        <fullName evidence="2">uroporphyrinogen-III C-methyltransferase</fullName>
        <ecNumber evidence="2">2.1.1.107</ecNumber>
    </recommendedName>
</protein>
<dbReference type="InterPro" id="IPR050161">
    <property type="entry name" value="Siro_Cobalamin_biosynth"/>
</dbReference>
<evidence type="ECO:0000256" key="1">
    <source>
        <dbReference type="ARBA" id="ARBA00005879"/>
    </source>
</evidence>
<dbReference type="InterPro" id="IPR035996">
    <property type="entry name" value="4pyrrol_Methylase_sf"/>
</dbReference>
<keyword evidence="3" id="KW-0169">Cobalamin biosynthesis</keyword>
<evidence type="ECO:0000256" key="11">
    <source>
        <dbReference type="ARBA" id="ARBA00025705"/>
    </source>
</evidence>
<evidence type="ECO:0000256" key="10">
    <source>
        <dbReference type="ARBA" id="ARBA00023268"/>
    </source>
</evidence>
<evidence type="ECO:0000256" key="4">
    <source>
        <dbReference type="ARBA" id="ARBA00022603"/>
    </source>
</evidence>
<dbReference type="RefSeq" id="WP_087846809.1">
    <property type="nucleotide sequence ID" value="NZ_FYAK01000017.1"/>
</dbReference>
<keyword evidence="5 13" id="KW-0808">Transferase</keyword>
<dbReference type="PROSITE" id="PS00840">
    <property type="entry name" value="SUMT_2"/>
    <property type="match status" value="1"/>
</dbReference>
<evidence type="ECO:0000256" key="3">
    <source>
        <dbReference type="ARBA" id="ARBA00022573"/>
    </source>
</evidence>
<comment type="pathway">
    <text evidence="12">Cofactor biosynthesis; adenosylcobalamin biosynthesis; precorrin-2 from uroporphyrinogen III: step 1/1.</text>
</comment>
<proteinExistence type="inferred from homology"/>
<reference evidence="16" key="1">
    <citation type="submission" date="2017-06" db="EMBL/GenBank/DDBJ databases">
        <authorList>
            <person name="Rodrigo-Torres L."/>
            <person name="Arahal R.D."/>
            <person name="Lucena T."/>
        </authorList>
    </citation>
    <scope>NUCLEOTIDE SEQUENCE [LARGE SCALE GENOMIC DNA]</scope>
    <source>
        <strain evidence="16">CECT 9190</strain>
    </source>
</reference>
<dbReference type="EMBL" id="FYAK01000017">
    <property type="protein sequence ID" value="SMY38966.1"/>
    <property type="molecule type" value="Genomic_DNA"/>
</dbReference>
<keyword evidence="10" id="KW-0511">Multifunctional enzyme</keyword>
<dbReference type="GO" id="GO:0004851">
    <property type="term" value="F:uroporphyrin-III C-methyltransferase activity"/>
    <property type="evidence" value="ECO:0007669"/>
    <property type="project" value="UniProtKB-EC"/>
</dbReference>
<dbReference type="AlphaFoldDB" id="A0A1Y6MQX6"/>
<dbReference type="InterPro" id="IPR003043">
    <property type="entry name" value="Uropor_MeTrfase_CS"/>
</dbReference>
<organism evidence="15 16">
    <name type="scientific">Photobacterium malacitanum</name>
    <dbReference type="NCBI Taxonomy" id="2204294"/>
    <lineage>
        <taxon>Bacteria</taxon>
        <taxon>Pseudomonadati</taxon>
        <taxon>Pseudomonadota</taxon>
        <taxon>Gammaproteobacteria</taxon>
        <taxon>Vibrionales</taxon>
        <taxon>Vibrionaceae</taxon>
        <taxon>Photobacterium</taxon>
    </lineage>
</organism>
<evidence type="ECO:0000256" key="13">
    <source>
        <dbReference type="RuleBase" id="RU003960"/>
    </source>
</evidence>
<dbReference type="FunFam" id="3.30.950.10:FF:000001">
    <property type="entry name" value="Siroheme synthase"/>
    <property type="match status" value="1"/>
</dbReference>
<keyword evidence="4 13" id="KW-0489">Methyltransferase</keyword>
<keyword evidence="16" id="KW-1185">Reference proteome</keyword>
<keyword evidence="8" id="KW-0456">Lyase</keyword>
<dbReference type="SUPFAM" id="SSF53790">
    <property type="entry name" value="Tetrapyrrole methylase"/>
    <property type="match status" value="1"/>
</dbReference>
<dbReference type="InterPro" id="IPR006366">
    <property type="entry name" value="CobA/CysG_C"/>
</dbReference>
<sequence>MTTNETVFSLPTSKEKPAATNGKVILVGAGPGDPDLLTVKALRCIQQADVIVYDRLVSNEIVELFPHHCEHIFVGKEAGNHCVPQADINQILVTQALSGKLVVRLKGGDPFIFGRGGEELEALLPFNIPFEVVPGITAASGCAAYSGIPLTHRDHAQSVQFITGHLKEGKDQIDWSSLARANHTLVFYMGLNQSHVIRHKLSAYGMSLATPIAIVERGTSSQQRVHTGDLAHLESLAKEAASPALIVIGSVTTLTHNLNWFQAKQEQETQSYPKVHQYQSPRKVS</sequence>
<dbReference type="PANTHER" id="PTHR45790">
    <property type="entry name" value="SIROHEME SYNTHASE-RELATED"/>
    <property type="match status" value="1"/>
</dbReference>
<dbReference type="Gene3D" id="3.40.1010.10">
    <property type="entry name" value="Cobalt-precorrin-4 Transmethylase, Domain 1"/>
    <property type="match status" value="1"/>
</dbReference>
<keyword evidence="6" id="KW-0949">S-adenosyl-L-methionine</keyword>
<dbReference type="InterPro" id="IPR000878">
    <property type="entry name" value="4pyrrol_Mease"/>
</dbReference>
<dbReference type="Pfam" id="PF00590">
    <property type="entry name" value="TP_methylase"/>
    <property type="match status" value="1"/>
</dbReference>
<evidence type="ECO:0000256" key="5">
    <source>
        <dbReference type="ARBA" id="ARBA00022679"/>
    </source>
</evidence>
<dbReference type="PROSITE" id="PS00839">
    <property type="entry name" value="SUMT_1"/>
    <property type="match status" value="1"/>
</dbReference>
<dbReference type="PANTHER" id="PTHR45790:SF1">
    <property type="entry name" value="SIROHEME SYNTHASE"/>
    <property type="match status" value="1"/>
</dbReference>
<evidence type="ECO:0000256" key="8">
    <source>
        <dbReference type="ARBA" id="ARBA00023239"/>
    </source>
</evidence>
<evidence type="ECO:0000256" key="12">
    <source>
        <dbReference type="ARBA" id="ARBA00060548"/>
    </source>
</evidence>